<feature type="compositionally biased region" description="Polar residues" evidence="1">
    <location>
        <begin position="8"/>
        <end position="18"/>
    </location>
</feature>
<feature type="region of interest" description="Disordered" evidence="1">
    <location>
        <begin position="1"/>
        <end position="21"/>
    </location>
</feature>
<name>A0ABU6S1Q6_9FABA</name>
<dbReference type="EMBL" id="JASCZI010040328">
    <property type="protein sequence ID" value="MED6130036.1"/>
    <property type="molecule type" value="Genomic_DNA"/>
</dbReference>
<accession>A0ABU6S1Q6</accession>
<keyword evidence="3" id="KW-1185">Reference proteome</keyword>
<proteinExistence type="predicted"/>
<organism evidence="2 3">
    <name type="scientific">Stylosanthes scabra</name>
    <dbReference type="NCBI Taxonomy" id="79078"/>
    <lineage>
        <taxon>Eukaryota</taxon>
        <taxon>Viridiplantae</taxon>
        <taxon>Streptophyta</taxon>
        <taxon>Embryophyta</taxon>
        <taxon>Tracheophyta</taxon>
        <taxon>Spermatophyta</taxon>
        <taxon>Magnoliopsida</taxon>
        <taxon>eudicotyledons</taxon>
        <taxon>Gunneridae</taxon>
        <taxon>Pentapetalae</taxon>
        <taxon>rosids</taxon>
        <taxon>fabids</taxon>
        <taxon>Fabales</taxon>
        <taxon>Fabaceae</taxon>
        <taxon>Papilionoideae</taxon>
        <taxon>50 kb inversion clade</taxon>
        <taxon>dalbergioids sensu lato</taxon>
        <taxon>Dalbergieae</taxon>
        <taxon>Pterocarpus clade</taxon>
        <taxon>Stylosanthes</taxon>
    </lineage>
</organism>
<gene>
    <name evidence="2" type="ORF">PIB30_114165</name>
</gene>
<sequence>HGLKHQPTPLQQSHQIQQSHRKPLNWKRNYKCKILEMLTKLRSQAWKHFDRFQNTKGEWKAKCKACKSVLAKVFKQKCSCKSVLGGGQV</sequence>
<feature type="non-terminal residue" evidence="2">
    <location>
        <position position="1"/>
    </location>
</feature>
<evidence type="ECO:0000256" key="1">
    <source>
        <dbReference type="SAM" id="MobiDB-lite"/>
    </source>
</evidence>
<protein>
    <submittedName>
        <fullName evidence="2">Uncharacterized protein</fullName>
    </submittedName>
</protein>
<dbReference type="Proteomes" id="UP001341840">
    <property type="component" value="Unassembled WGS sequence"/>
</dbReference>
<reference evidence="2 3" key="1">
    <citation type="journal article" date="2023" name="Plants (Basel)">
        <title>Bridging the Gap: Combining Genomics and Transcriptomics Approaches to Understand Stylosanthes scabra, an Orphan Legume from the Brazilian Caatinga.</title>
        <authorList>
            <person name="Ferreira-Neto J.R.C."/>
            <person name="da Silva M.D."/>
            <person name="Binneck E."/>
            <person name="de Melo N.F."/>
            <person name="da Silva R.H."/>
            <person name="de Melo A.L.T.M."/>
            <person name="Pandolfi V."/>
            <person name="Bustamante F.O."/>
            <person name="Brasileiro-Vidal A.C."/>
            <person name="Benko-Iseppon A.M."/>
        </authorList>
    </citation>
    <scope>NUCLEOTIDE SEQUENCE [LARGE SCALE GENOMIC DNA]</scope>
    <source>
        <tissue evidence="2">Leaves</tissue>
    </source>
</reference>
<evidence type="ECO:0000313" key="3">
    <source>
        <dbReference type="Proteomes" id="UP001341840"/>
    </source>
</evidence>
<evidence type="ECO:0000313" key="2">
    <source>
        <dbReference type="EMBL" id="MED6130036.1"/>
    </source>
</evidence>
<comment type="caution">
    <text evidence="2">The sequence shown here is derived from an EMBL/GenBank/DDBJ whole genome shotgun (WGS) entry which is preliminary data.</text>
</comment>